<proteinExistence type="predicted"/>
<dbReference type="PANTHER" id="PTHR47331:SF5">
    <property type="entry name" value="RIBONUCLEASE H"/>
    <property type="match status" value="1"/>
</dbReference>
<reference evidence="2 3" key="1">
    <citation type="submission" date="2015-09" db="EMBL/GenBank/DDBJ databases">
        <title>Trachymyrmex cornetzi WGS genome.</title>
        <authorList>
            <person name="Nygaard S."/>
            <person name="Hu H."/>
            <person name="Boomsma J."/>
            <person name="Zhang G."/>
        </authorList>
    </citation>
    <scope>NUCLEOTIDE SEQUENCE [LARGE SCALE GENOMIC DNA]</scope>
    <source>
        <strain evidence="2">Tcor2-1</strain>
        <tissue evidence="2">Whole body</tissue>
    </source>
</reference>
<keyword evidence="3" id="KW-1185">Reference proteome</keyword>
<feature type="region of interest" description="Disordered" evidence="1">
    <location>
        <begin position="119"/>
        <end position="141"/>
    </location>
</feature>
<dbReference type="PANTHER" id="PTHR47331">
    <property type="entry name" value="PHD-TYPE DOMAIN-CONTAINING PROTEIN"/>
    <property type="match status" value="1"/>
</dbReference>
<sequence length="399" mass="45523">MGTQDHEEFYRTFRMWPEQFNWLLDQVQDKLQKQSRRTPLDPKLRLQVTLLYLAQGDSILSKHNEFRIGRSTAIWEALQIDHGSIGHQSQRPVLRSFVVSRAVSSSCPIEPCLLHISTSSDQPKSDRVEIQQSPTSEPASADVSDTVVAHVSNIVSKGHILLSTAIRIIKIDILLGAEIFWSLISIGQIKTSSEHPTLEKTRFGWILAGRMNVSTTRVRAVQSLHVSICNLDLHNQIAKIWQLDDINHASSPYTLEQRFCEEHFLANVTALERRFNRDSNLKKQYFDFMTEYLALEHMKLITKRPSDEFESYYLPHHCVFKDSPAGPKLCVVFDGSSKTETGLSLNDAMFTGPDVQQDLTSILTQFRTFKYVIVADIIKMYRQIAIPLIDSIPKNLLAQ</sequence>
<protein>
    <submittedName>
        <fullName evidence="2">Uncharacterized protein</fullName>
    </submittedName>
</protein>
<dbReference type="AlphaFoldDB" id="A0A151J0B5"/>
<gene>
    <name evidence="2" type="ORF">ALC57_12864</name>
</gene>
<organism evidence="2 3">
    <name type="scientific">Trachymyrmex cornetzi</name>
    <dbReference type="NCBI Taxonomy" id="471704"/>
    <lineage>
        <taxon>Eukaryota</taxon>
        <taxon>Metazoa</taxon>
        <taxon>Ecdysozoa</taxon>
        <taxon>Arthropoda</taxon>
        <taxon>Hexapoda</taxon>
        <taxon>Insecta</taxon>
        <taxon>Pterygota</taxon>
        <taxon>Neoptera</taxon>
        <taxon>Endopterygota</taxon>
        <taxon>Hymenoptera</taxon>
        <taxon>Apocrita</taxon>
        <taxon>Aculeata</taxon>
        <taxon>Formicoidea</taxon>
        <taxon>Formicidae</taxon>
        <taxon>Myrmicinae</taxon>
        <taxon>Trachymyrmex</taxon>
    </lineage>
</organism>
<name>A0A151J0B5_9HYME</name>
<dbReference type="Proteomes" id="UP000078492">
    <property type="component" value="Unassembled WGS sequence"/>
</dbReference>
<evidence type="ECO:0000256" key="1">
    <source>
        <dbReference type="SAM" id="MobiDB-lite"/>
    </source>
</evidence>
<dbReference type="STRING" id="471704.A0A151J0B5"/>
<dbReference type="EMBL" id="KQ980638">
    <property type="protein sequence ID" value="KYN14924.1"/>
    <property type="molecule type" value="Genomic_DNA"/>
</dbReference>
<evidence type="ECO:0000313" key="2">
    <source>
        <dbReference type="EMBL" id="KYN14924.1"/>
    </source>
</evidence>
<accession>A0A151J0B5</accession>
<evidence type="ECO:0000313" key="3">
    <source>
        <dbReference type="Proteomes" id="UP000078492"/>
    </source>
</evidence>